<dbReference type="AlphaFoldDB" id="A0A128F8C8"/>
<keyword evidence="3" id="KW-1185">Reference proteome</keyword>
<gene>
    <name evidence="2" type="ORF">GMA8713_02467</name>
</gene>
<keyword evidence="1" id="KW-0812">Transmembrane</keyword>
<feature type="transmembrane region" description="Helical" evidence="1">
    <location>
        <begin position="66"/>
        <end position="84"/>
    </location>
</feature>
<evidence type="ECO:0008006" key="4">
    <source>
        <dbReference type="Google" id="ProtNLM"/>
    </source>
</evidence>
<dbReference type="Proteomes" id="UP000073601">
    <property type="component" value="Unassembled WGS sequence"/>
</dbReference>
<sequence length="137" mass="15419">MFSSSSALRPLALSAYLALISWVALWHGVISPHPHVNPIGVAIAWMLPLLLPLIGILKGKAYTHAWANFILMFYFLHALTILWVDVGERRLASIELVLTSLSFVCNVYYAKRKGQEEGLGLKKLSQVEKEEKARFEQ</sequence>
<evidence type="ECO:0000313" key="2">
    <source>
        <dbReference type="EMBL" id="CZF83073.1"/>
    </source>
</evidence>
<dbReference type="InterPro" id="IPR018643">
    <property type="entry name" value="DUF2069_membrane"/>
</dbReference>
<dbReference type="Pfam" id="PF09842">
    <property type="entry name" value="DUF2069"/>
    <property type="match status" value="1"/>
</dbReference>
<feature type="transmembrane region" description="Helical" evidence="1">
    <location>
        <begin position="90"/>
        <end position="109"/>
    </location>
</feature>
<protein>
    <recommendedName>
        <fullName evidence="4">DUF2069 domain-containing protein</fullName>
    </recommendedName>
</protein>
<keyword evidence="1" id="KW-0472">Membrane</keyword>
<feature type="transmembrane region" description="Helical" evidence="1">
    <location>
        <begin position="12"/>
        <end position="30"/>
    </location>
</feature>
<name>A0A128F8C8_9GAMM</name>
<reference evidence="3" key="1">
    <citation type="submission" date="2016-02" db="EMBL/GenBank/DDBJ databases">
        <authorList>
            <person name="Rodrigo-Torres Lidia"/>
            <person name="Arahal R.David."/>
        </authorList>
    </citation>
    <scope>NUCLEOTIDE SEQUENCE [LARGE SCALE GENOMIC DNA]</scope>
    <source>
        <strain evidence="3">CECT 8713</strain>
    </source>
</reference>
<evidence type="ECO:0000313" key="3">
    <source>
        <dbReference type="Proteomes" id="UP000073601"/>
    </source>
</evidence>
<dbReference type="EMBL" id="FIZY01000021">
    <property type="protein sequence ID" value="CZF83073.1"/>
    <property type="molecule type" value="Genomic_DNA"/>
</dbReference>
<feature type="transmembrane region" description="Helical" evidence="1">
    <location>
        <begin position="36"/>
        <end position="54"/>
    </location>
</feature>
<dbReference type="OrthoDB" id="5569826at2"/>
<evidence type="ECO:0000256" key="1">
    <source>
        <dbReference type="SAM" id="Phobius"/>
    </source>
</evidence>
<organism evidence="2 3">
    <name type="scientific">Grimontia marina</name>
    <dbReference type="NCBI Taxonomy" id="646534"/>
    <lineage>
        <taxon>Bacteria</taxon>
        <taxon>Pseudomonadati</taxon>
        <taxon>Pseudomonadota</taxon>
        <taxon>Gammaproteobacteria</taxon>
        <taxon>Vibrionales</taxon>
        <taxon>Vibrionaceae</taxon>
        <taxon>Grimontia</taxon>
    </lineage>
</organism>
<proteinExistence type="predicted"/>
<dbReference type="RefSeq" id="WP_062709977.1">
    <property type="nucleotide sequence ID" value="NZ_CAWRCI010000021.1"/>
</dbReference>
<keyword evidence="1" id="KW-1133">Transmembrane helix</keyword>
<accession>A0A128F8C8</accession>